<protein>
    <submittedName>
        <fullName evidence="1">Uncharacterized protein</fullName>
    </submittedName>
</protein>
<comment type="caution">
    <text evidence="1">The sequence shown here is derived from an EMBL/GenBank/DDBJ whole genome shotgun (WGS) entry which is preliminary data.</text>
</comment>
<evidence type="ECO:0000313" key="1">
    <source>
        <dbReference type="EMBL" id="KAE9027290.1"/>
    </source>
</evidence>
<evidence type="ECO:0000313" key="2">
    <source>
        <dbReference type="Proteomes" id="UP000435112"/>
    </source>
</evidence>
<name>A0A6A3MBN5_9STRA</name>
<proteinExistence type="predicted"/>
<reference evidence="1 2" key="1">
    <citation type="submission" date="2018-09" db="EMBL/GenBank/DDBJ databases">
        <title>Genomic investigation of the strawberry pathogen Phytophthora fragariae indicates pathogenicity is determined by transcriptional variation in three key races.</title>
        <authorList>
            <person name="Adams T.M."/>
            <person name="Armitage A.D."/>
            <person name="Sobczyk M.K."/>
            <person name="Bates H.J."/>
            <person name="Dunwell J.M."/>
            <person name="Nellist C.F."/>
            <person name="Harrison R.J."/>
        </authorList>
    </citation>
    <scope>NUCLEOTIDE SEQUENCE [LARGE SCALE GENOMIC DNA]</scope>
    <source>
        <strain evidence="1 2">SCRP324</strain>
    </source>
</reference>
<dbReference type="AlphaFoldDB" id="A0A6A3MBN5"/>
<dbReference type="OrthoDB" id="10278978at2759"/>
<dbReference type="Proteomes" id="UP000435112">
    <property type="component" value="Unassembled WGS sequence"/>
</dbReference>
<accession>A0A6A3MBN5</accession>
<dbReference type="EMBL" id="QXFU01000615">
    <property type="protein sequence ID" value="KAE9027290.1"/>
    <property type="molecule type" value="Genomic_DNA"/>
</dbReference>
<organism evidence="1 2">
    <name type="scientific">Phytophthora rubi</name>
    <dbReference type="NCBI Taxonomy" id="129364"/>
    <lineage>
        <taxon>Eukaryota</taxon>
        <taxon>Sar</taxon>
        <taxon>Stramenopiles</taxon>
        <taxon>Oomycota</taxon>
        <taxon>Peronosporomycetes</taxon>
        <taxon>Peronosporales</taxon>
        <taxon>Peronosporaceae</taxon>
        <taxon>Phytophthora</taxon>
    </lineage>
</organism>
<sequence>MAEGAQVSIGRNECGVSISTGLDLDVLLQALTQHVVPQLGRGAVEDGDRDVAEQTLGQPPVCMMYISYCA</sequence>
<gene>
    <name evidence="1" type="ORF">PR002_g10706</name>
</gene>